<feature type="transmembrane region" description="Helical" evidence="6">
    <location>
        <begin position="384"/>
        <end position="409"/>
    </location>
</feature>
<protein>
    <submittedName>
        <fullName evidence="9">ABC transporter permease</fullName>
    </submittedName>
</protein>
<evidence type="ECO:0000256" key="2">
    <source>
        <dbReference type="ARBA" id="ARBA00022475"/>
    </source>
</evidence>
<comment type="subcellular location">
    <subcellularLocation>
        <location evidence="1">Cell membrane</location>
        <topology evidence="1">Multi-pass membrane protein</topology>
    </subcellularLocation>
</comment>
<keyword evidence="3 6" id="KW-0812">Transmembrane</keyword>
<feature type="domain" description="ABC3 transporter permease C-terminal" evidence="7">
    <location>
        <begin position="297"/>
        <end position="412"/>
    </location>
</feature>
<keyword evidence="5 6" id="KW-0472">Membrane</keyword>
<dbReference type="InterPro" id="IPR050250">
    <property type="entry name" value="Macrolide_Exporter_MacB"/>
</dbReference>
<comment type="caution">
    <text evidence="9">The sequence shown here is derived from an EMBL/GenBank/DDBJ whole genome shotgun (WGS) entry which is preliminary data.</text>
</comment>
<dbReference type="PANTHER" id="PTHR30572:SF18">
    <property type="entry name" value="ABC-TYPE MACROLIDE FAMILY EXPORT SYSTEM PERMEASE COMPONENT 2"/>
    <property type="match status" value="1"/>
</dbReference>
<dbReference type="InterPro" id="IPR025857">
    <property type="entry name" value="MacB_PCD"/>
</dbReference>
<evidence type="ECO:0000259" key="8">
    <source>
        <dbReference type="Pfam" id="PF12704"/>
    </source>
</evidence>
<dbReference type="PANTHER" id="PTHR30572">
    <property type="entry name" value="MEMBRANE COMPONENT OF TRANSPORTER-RELATED"/>
    <property type="match status" value="1"/>
</dbReference>
<feature type="transmembrane region" description="Helical" evidence="6">
    <location>
        <begin position="430"/>
        <end position="453"/>
    </location>
</feature>
<evidence type="ECO:0000259" key="7">
    <source>
        <dbReference type="Pfam" id="PF02687"/>
    </source>
</evidence>
<evidence type="ECO:0000313" key="10">
    <source>
        <dbReference type="Proteomes" id="UP000322084"/>
    </source>
</evidence>
<organism evidence="9 10">
    <name type="scientific">Iodidimonas gelatinilytica</name>
    <dbReference type="NCBI Taxonomy" id="1236966"/>
    <lineage>
        <taxon>Bacteria</taxon>
        <taxon>Pseudomonadati</taxon>
        <taxon>Pseudomonadota</taxon>
        <taxon>Alphaproteobacteria</taxon>
        <taxon>Iodidimonadales</taxon>
        <taxon>Iodidimonadaceae</taxon>
        <taxon>Iodidimonas</taxon>
    </lineage>
</organism>
<feature type="transmembrane region" description="Helical" evidence="6">
    <location>
        <begin position="287"/>
        <end position="311"/>
    </location>
</feature>
<accession>A0A5A7MPT6</accession>
<feature type="transmembrane region" description="Helical" evidence="6">
    <location>
        <begin position="21"/>
        <end position="41"/>
    </location>
</feature>
<reference evidence="9 10" key="1">
    <citation type="submission" date="2019-09" db="EMBL/GenBank/DDBJ databases">
        <title>NBRP : Genome information of microbial organism related human and environment.</title>
        <authorList>
            <person name="Hattori M."/>
            <person name="Oshima K."/>
            <person name="Inaba H."/>
            <person name="Suda W."/>
            <person name="Sakamoto M."/>
            <person name="Iino T."/>
            <person name="Kitahara M."/>
            <person name="Oshida Y."/>
            <person name="Iida T."/>
            <person name="Kudo T."/>
            <person name="Itoh T."/>
            <person name="Ohkuma M."/>
        </authorList>
    </citation>
    <scope>NUCLEOTIDE SEQUENCE [LARGE SCALE GENOMIC DNA]</scope>
    <source>
        <strain evidence="9 10">Hi-2</strain>
    </source>
</reference>
<feature type="transmembrane region" description="Helical" evidence="6">
    <location>
        <begin position="338"/>
        <end position="364"/>
    </location>
</feature>
<feature type="transmembrane region" description="Helical" evidence="6">
    <location>
        <begin position="699"/>
        <end position="724"/>
    </location>
</feature>
<dbReference type="InterPro" id="IPR003838">
    <property type="entry name" value="ABC3_permease_C"/>
</dbReference>
<gene>
    <name evidence="9" type="ORF">JCM17844_06320</name>
</gene>
<proteinExistence type="predicted"/>
<keyword evidence="2" id="KW-1003">Cell membrane</keyword>
<feature type="domain" description="MacB-like periplasmic core" evidence="8">
    <location>
        <begin position="20"/>
        <end position="243"/>
    </location>
</feature>
<evidence type="ECO:0000256" key="3">
    <source>
        <dbReference type="ARBA" id="ARBA00022692"/>
    </source>
</evidence>
<dbReference type="AlphaFoldDB" id="A0A5A7MPT6"/>
<evidence type="ECO:0000256" key="5">
    <source>
        <dbReference type="ARBA" id="ARBA00023136"/>
    </source>
</evidence>
<dbReference type="Pfam" id="PF02687">
    <property type="entry name" value="FtsX"/>
    <property type="match status" value="1"/>
</dbReference>
<dbReference type="RefSeq" id="WP_149999548.1">
    <property type="nucleotide sequence ID" value="NZ_BKCL01000001.1"/>
</dbReference>
<dbReference type="Proteomes" id="UP000322084">
    <property type="component" value="Unassembled WGS sequence"/>
</dbReference>
<dbReference type="EMBL" id="BKCL01000001">
    <property type="protein sequence ID" value="GEQ96995.1"/>
    <property type="molecule type" value="Genomic_DNA"/>
</dbReference>
<keyword evidence="4 6" id="KW-1133">Transmembrane helix</keyword>
<evidence type="ECO:0000256" key="1">
    <source>
        <dbReference type="ARBA" id="ARBA00004651"/>
    </source>
</evidence>
<evidence type="ECO:0000256" key="4">
    <source>
        <dbReference type="ARBA" id="ARBA00022989"/>
    </source>
</evidence>
<sequence length="759" mass="82999">MWKNYFITAVRFLLRNKSFTIINIAGLAVAFAVGILVLSYVRHELSFDRWIPDHERIARVETTISLGGSRSVKSRGAPDPAKSVFEENLPEVMAATRYSPSASHSLRLGNRIFNQYLAFVDPSFFDIFAMPFLEGDRASALSDPDSIVLTESTAQKLFGDDSAMGRVLILDNGARSVRVTGIIADMPANSHFHISQGIGIEALVPHMGIISYGADQWGSISGPLYIKLKPGTNMADIEQRLDDVVAPHFPEQLVRPKDVAPFLSFHLRPLADIHLAGELIPGLNLSYGLSTVIGFALVGLVILTLATVNFTNLSLARSLQRAQEVALRKVMGAGRGQIAVQFLGESLLVTCLALIIGVIIADLLEPFFSSLVGAELEFSFWTEPLQILAALALGAIIGIVGGIYPALVASNYRPARLIHAVKERAPGHRIRAVLTVLQFSVAICLVACTVIVYTQIQHIRSADLGYVPDEVVVMSNPGGDEFAERFVSFVDMLARQPGIVSTASAMNEPSGPSRTMSSMPLVTNPEERINVDMQSVSRSFFETLEIGPLYGRVFEPGRPDDSIRGEGENRQGALVINESAALSLGFDSAEAALGDIRPWPVDEFDSPNLEIIGVVPDINLRSLKDPVEPTFFLSYDEEAPQHREAWKLLARIDPNQRETGLASIDRLWTEMFPDQPIERGFLDTAIAAQYDGEDRRARAFGLASATAIFIAAIGLYGMAGITLFSESMKWLCARFWGRVFAISCRSCFGNSPSRCWLPI</sequence>
<dbReference type="GO" id="GO:0022857">
    <property type="term" value="F:transmembrane transporter activity"/>
    <property type="evidence" value="ECO:0007669"/>
    <property type="project" value="TreeGrafter"/>
</dbReference>
<dbReference type="GO" id="GO:0005886">
    <property type="term" value="C:plasma membrane"/>
    <property type="evidence" value="ECO:0007669"/>
    <property type="project" value="UniProtKB-SubCell"/>
</dbReference>
<evidence type="ECO:0000313" key="9">
    <source>
        <dbReference type="EMBL" id="GEQ96995.1"/>
    </source>
</evidence>
<name>A0A5A7MPT6_9PROT</name>
<evidence type="ECO:0000256" key="6">
    <source>
        <dbReference type="SAM" id="Phobius"/>
    </source>
</evidence>
<dbReference type="Pfam" id="PF12704">
    <property type="entry name" value="MacB_PCD"/>
    <property type="match status" value="1"/>
</dbReference>